<evidence type="ECO:0000313" key="6">
    <source>
        <dbReference type="Proteomes" id="UP000265520"/>
    </source>
</evidence>
<evidence type="ECO:0000256" key="1">
    <source>
        <dbReference type="ARBA" id="ARBA00022737"/>
    </source>
</evidence>
<dbReference type="InterPro" id="IPR044974">
    <property type="entry name" value="Disease_R_plants"/>
</dbReference>
<proteinExistence type="predicted"/>
<dbReference type="GO" id="GO:0098542">
    <property type="term" value="P:defense response to other organism"/>
    <property type="evidence" value="ECO:0007669"/>
    <property type="project" value="TreeGrafter"/>
</dbReference>
<dbReference type="InterPro" id="IPR036388">
    <property type="entry name" value="WH-like_DNA-bd_sf"/>
</dbReference>
<dbReference type="PANTHER" id="PTHR23155">
    <property type="entry name" value="DISEASE RESISTANCE PROTEIN RP"/>
    <property type="match status" value="1"/>
</dbReference>
<feature type="domain" description="Disease resistance protein winged helix" evidence="4">
    <location>
        <begin position="167"/>
        <end position="201"/>
    </location>
</feature>
<dbReference type="InterPro" id="IPR058922">
    <property type="entry name" value="WHD_DRP"/>
</dbReference>
<dbReference type="PRINTS" id="PR00364">
    <property type="entry name" value="DISEASERSIST"/>
</dbReference>
<dbReference type="Gene3D" id="1.10.10.10">
    <property type="entry name" value="Winged helix-like DNA-binding domain superfamily/Winged helix DNA-binding domain"/>
    <property type="match status" value="1"/>
</dbReference>
<organism evidence="5 6">
    <name type="scientific">Trifolium medium</name>
    <dbReference type="NCBI Taxonomy" id="97028"/>
    <lineage>
        <taxon>Eukaryota</taxon>
        <taxon>Viridiplantae</taxon>
        <taxon>Streptophyta</taxon>
        <taxon>Embryophyta</taxon>
        <taxon>Tracheophyta</taxon>
        <taxon>Spermatophyta</taxon>
        <taxon>Magnoliopsida</taxon>
        <taxon>eudicotyledons</taxon>
        <taxon>Gunneridae</taxon>
        <taxon>Pentapetalae</taxon>
        <taxon>rosids</taxon>
        <taxon>fabids</taxon>
        <taxon>Fabales</taxon>
        <taxon>Fabaceae</taxon>
        <taxon>Papilionoideae</taxon>
        <taxon>50 kb inversion clade</taxon>
        <taxon>NPAAA clade</taxon>
        <taxon>Hologalegina</taxon>
        <taxon>IRL clade</taxon>
        <taxon>Trifolieae</taxon>
        <taxon>Trifolium</taxon>
    </lineage>
</organism>
<protein>
    <submittedName>
        <fullName evidence="5">CC-NBS-LRR resistance protein</fullName>
    </submittedName>
</protein>
<dbReference type="GO" id="GO:0043531">
    <property type="term" value="F:ADP binding"/>
    <property type="evidence" value="ECO:0007669"/>
    <property type="project" value="InterPro"/>
</dbReference>
<dbReference type="Pfam" id="PF23559">
    <property type="entry name" value="WHD_DRP"/>
    <property type="match status" value="1"/>
</dbReference>
<dbReference type="EMBL" id="LXQA010015777">
    <property type="protein sequence ID" value="MCH89253.1"/>
    <property type="molecule type" value="Genomic_DNA"/>
</dbReference>
<dbReference type="SUPFAM" id="SSF52540">
    <property type="entry name" value="P-loop containing nucleoside triphosphate hydrolases"/>
    <property type="match status" value="1"/>
</dbReference>
<dbReference type="Pfam" id="PF00931">
    <property type="entry name" value="NB-ARC"/>
    <property type="match status" value="1"/>
</dbReference>
<evidence type="ECO:0000256" key="2">
    <source>
        <dbReference type="ARBA" id="ARBA00022821"/>
    </source>
</evidence>
<dbReference type="InterPro" id="IPR042197">
    <property type="entry name" value="Apaf_helical"/>
</dbReference>
<keyword evidence="2" id="KW-0611">Plant defense</keyword>
<accession>A0A392MPT1</accession>
<reference evidence="5 6" key="1">
    <citation type="journal article" date="2018" name="Front. Plant Sci.">
        <title>Red Clover (Trifolium pratense) and Zigzag Clover (T. medium) - A Picture of Genomic Similarities and Differences.</title>
        <authorList>
            <person name="Dluhosova J."/>
            <person name="Istvanek J."/>
            <person name="Nedelnik J."/>
            <person name="Repkova J."/>
        </authorList>
    </citation>
    <scope>NUCLEOTIDE SEQUENCE [LARGE SCALE GENOMIC DNA]</scope>
    <source>
        <strain evidence="6">cv. 10/8</strain>
        <tissue evidence="5">Leaf</tissue>
    </source>
</reference>
<evidence type="ECO:0000313" key="5">
    <source>
        <dbReference type="EMBL" id="MCH89253.1"/>
    </source>
</evidence>
<dbReference type="AlphaFoldDB" id="A0A392MPT1"/>
<comment type="caution">
    <text evidence="5">The sequence shown here is derived from an EMBL/GenBank/DDBJ whole genome shotgun (WGS) entry which is preliminary data.</text>
</comment>
<sequence length="206" mass="23752">MLRDKLTGKRYLLVLDDIWSESFEKWDKLRTYLMCGAQGSNVLVTTRNKTVAQTMGVGDPYVLNGLTQEESWGLLKKITFGDDTIEVNRSLESIGKKIAKKCSGIPLAIRTLGGLLQGKREEKECIDILQGAFWKLCEDEENIMPMLKLSYQNLSPQLRQCFAYCSLYPKDWEIKKDELIQLWMAQGYLECYDEKQRMEDISVTNL</sequence>
<keyword evidence="6" id="KW-1185">Reference proteome</keyword>
<dbReference type="InterPro" id="IPR027417">
    <property type="entry name" value="P-loop_NTPase"/>
</dbReference>
<gene>
    <name evidence="5" type="ORF">A2U01_0010147</name>
</gene>
<dbReference type="InterPro" id="IPR002182">
    <property type="entry name" value="NB-ARC"/>
</dbReference>
<dbReference type="Gene3D" id="1.10.8.430">
    <property type="entry name" value="Helical domain of apoptotic protease-activating factors"/>
    <property type="match status" value="1"/>
</dbReference>
<evidence type="ECO:0000259" key="3">
    <source>
        <dbReference type="Pfam" id="PF00931"/>
    </source>
</evidence>
<dbReference type="Gene3D" id="3.40.50.300">
    <property type="entry name" value="P-loop containing nucleotide triphosphate hydrolases"/>
    <property type="match status" value="1"/>
</dbReference>
<feature type="domain" description="NB-ARC" evidence="3">
    <location>
        <begin position="2"/>
        <end position="80"/>
    </location>
</feature>
<dbReference type="Proteomes" id="UP000265520">
    <property type="component" value="Unassembled WGS sequence"/>
</dbReference>
<keyword evidence="1" id="KW-0677">Repeat</keyword>
<evidence type="ECO:0000259" key="4">
    <source>
        <dbReference type="Pfam" id="PF23559"/>
    </source>
</evidence>
<dbReference type="PANTHER" id="PTHR23155:SF1205">
    <property type="entry name" value="DISEASE RESISTANCE PROTEIN RPM1"/>
    <property type="match status" value="1"/>
</dbReference>
<name>A0A392MPT1_9FABA</name>